<proteinExistence type="predicted"/>
<feature type="transmembrane region" description="Helical" evidence="5">
    <location>
        <begin position="12"/>
        <end position="36"/>
    </location>
</feature>
<evidence type="ECO:0000313" key="8">
    <source>
        <dbReference type="Proteomes" id="UP001304671"/>
    </source>
</evidence>
<dbReference type="EMBL" id="JAYFUL010000002">
    <property type="protein sequence ID" value="MEA5256551.1"/>
    <property type="molecule type" value="Genomic_DNA"/>
</dbReference>
<evidence type="ECO:0000256" key="5">
    <source>
        <dbReference type="SAM" id="Phobius"/>
    </source>
</evidence>
<organism evidence="7 8">
    <name type="scientific">Arcicella aquatica</name>
    <dbReference type="NCBI Taxonomy" id="217141"/>
    <lineage>
        <taxon>Bacteria</taxon>
        <taxon>Pseudomonadati</taxon>
        <taxon>Bacteroidota</taxon>
        <taxon>Cytophagia</taxon>
        <taxon>Cytophagales</taxon>
        <taxon>Flectobacillaceae</taxon>
        <taxon>Arcicella</taxon>
    </lineage>
</organism>
<dbReference type="RefSeq" id="WP_323246339.1">
    <property type="nucleotide sequence ID" value="NZ_JAYFUL010000002.1"/>
</dbReference>
<name>A0ABU5QJ88_9BACT</name>
<dbReference type="InterPro" id="IPR009908">
    <property type="entry name" value="Methylamine_util_MauE"/>
</dbReference>
<keyword evidence="2 5" id="KW-0812">Transmembrane</keyword>
<dbReference type="Proteomes" id="UP001304671">
    <property type="component" value="Unassembled WGS sequence"/>
</dbReference>
<evidence type="ECO:0000256" key="3">
    <source>
        <dbReference type="ARBA" id="ARBA00022989"/>
    </source>
</evidence>
<evidence type="ECO:0000256" key="2">
    <source>
        <dbReference type="ARBA" id="ARBA00022692"/>
    </source>
</evidence>
<feature type="domain" description="Methylamine utilisation protein MauE" evidence="6">
    <location>
        <begin position="5"/>
        <end position="129"/>
    </location>
</feature>
<gene>
    <name evidence="7" type="ORF">VB264_02075</name>
</gene>
<evidence type="ECO:0000256" key="1">
    <source>
        <dbReference type="ARBA" id="ARBA00004141"/>
    </source>
</evidence>
<evidence type="ECO:0000256" key="4">
    <source>
        <dbReference type="ARBA" id="ARBA00023136"/>
    </source>
</evidence>
<reference evidence="7 8" key="1">
    <citation type="submission" date="2023-12" db="EMBL/GenBank/DDBJ databases">
        <title>Novel species of the genus Arcicella isolated from rivers.</title>
        <authorList>
            <person name="Lu H."/>
        </authorList>
    </citation>
    <scope>NUCLEOTIDE SEQUENCE [LARGE SCALE GENOMIC DNA]</scope>
    <source>
        <strain evidence="7 8">LMG 21963</strain>
    </source>
</reference>
<feature type="transmembrane region" description="Helical" evidence="5">
    <location>
        <begin position="115"/>
        <end position="134"/>
    </location>
</feature>
<comment type="caution">
    <text evidence="7">The sequence shown here is derived from an EMBL/GenBank/DDBJ whole genome shotgun (WGS) entry which is preliminary data.</text>
</comment>
<feature type="transmembrane region" description="Helical" evidence="5">
    <location>
        <begin position="48"/>
        <end position="67"/>
    </location>
</feature>
<keyword evidence="8" id="KW-1185">Reference proteome</keyword>
<evidence type="ECO:0000313" key="7">
    <source>
        <dbReference type="EMBL" id="MEA5256551.1"/>
    </source>
</evidence>
<evidence type="ECO:0000259" key="6">
    <source>
        <dbReference type="Pfam" id="PF07291"/>
    </source>
</evidence>
<keyword evidence="4 5" id="KW-0472">Membrane</keyword>
<dbReference type="Pfam" id="PF07291">
    <property type="entry name" value="MauE"/>
    <property type="match status" value="1"/>
</dbReference>
<sequence>MKKVYIQTCFEIIISLLFAYTAIEKLVHFSTFQIQFAKIPFVFATKTWFFSYFILLLEASIPILLLFDRFKKIGGWVSTILLSIFTSYLISKVIFNDNSECSCGGVFNSISIEHHIILNVVFLFLSIAIVNFNYQQQRVK</sequence>
<keyword evidence="3 5" id="KW-1133">Transmembrane helix</keyword>
<protein>
    <recommendedName>
        <fullName evidence="6">Methylamine utilisation protein MauE domain-containing protein</fullName>
    </recommendedName>
</protein>
<feature type="transmembrane region" description="Helical" evidence="5">
    <location>
        <begin position="74"/>
        <end position="95"/>
    </location>
</feature>
<comment type="subcellular location">
    <subcellularLocation>
        <location evidence="1">Membrane</location>
        <topology evidence="1">Multi-pass membrane protein</topology>
    </subcellularLocation>
</comment>
<accession>A0ABU5QJ88</accession>